<gene>
    <name evidence="2" type="ORF">DFH07DRAFT_768565</name>
</gene>
<dbReference type="Proteomes" id="UP001215280">
    <property type="component" value="Unassembled WGS sequence"/>
</dbReference>
<feature type="region of interest" description="Disordered" evidence="1">
    <location>
        <begin position="1"/>
        <end position="43"/>
    </location>
</feature>
<protein>
    <submittedName>
        <fullName evidence="2">Uncharacterized protein</fullName>
    </submittedName>
</protein>
<reference evidence="2" key="1">
    <citation type="submission" date="2023-03" db="EMBL/GenBank/DDBJ databases">
        <title>Massive genome expansion in bonnet fungi (Mycena s.s.) driven by repeated elements and novel gene families across ecological guilds.</title>
        <authorList>
            <consortium name="Lawrence Berkeley National Laboratory"/>
            <person name="Harder C.B."/>
            <person name="Miyauchi S."/>
            <person name="Viragh M."/>
            <person name="Kuo A."/>
            <person name="Thoen E."/>
            <person name="Andreopoulos B."/>
            <person name="Lu D."/>
            <person name="Skrede I."/>
            <person name="Drula E."/>
            <person name="Henrissat B."/>
            <person name="Morin E."/>
            <person name="Kohler A."/>
            <person name="Barry K."/>
            <person name="LaButti K."/>
            <person name="Morin E."/>
            <person name="Salamov A."/>
            <person name="Lipzen A."/>
            <person name="Mereny Z."/>
            <person name="Hegedus B."/>
            <person name="Baldrian P."/>
            <person name="Stursova M."/>
            <person name="Weitz H."/>
            <person name="Taylor A."/>
            <person name="Grigoriev I.V."/>
            <person name="Nagy L.G."/>
            <person name="Martin F."/>
            <person name="Kauserud H."/>
        </authorList>
    </citation>
    <scope>NUCLEOTIDE SEQUENCE</scope>
    <source>
        <strain evidence="2">CBHHK188m</strain>
    </source>
</reference>
<evidence type="ECO:0000313" key="2">
    <source>
        <dbReference type="EMBL" id="KAJ7770813.1"/>
    </source>
</evidence>
<evidence type="ECO:0000256" key="1">
    <source>
        <dbReference type="SAM" id="MobiDB-lite"/>
    </source>
</evidence>
<accession>A0AAD7NQI1</accession>
<dbReference type="AlphaFoldDB" id="A0AAD7NQI1"/>
<feature type="compositionally biased region" description="Basic and acidic residues" evidence="1">
    <location>
        <begin position="1"/>
        <end position="23"/>
    </location>
</feature>
<proteinExistence type="predicted"/>
<sequence>MRREIQSDKPGGDAHAEEGEAKDKQRRQRNREHKDPTVPELRVPTPNELALVLDSLVASRALLMESGAAALRKAEGERKIVLNIEQAEVERVLGDVGGEKWRNILTG</sequence>
<dbReference type="EMBL" id="JARJLG010000023">
    <property type="protein sequence ID" value="KAJ7770813.1"/>
    <property type="molecule type" value="Genomic_DNA"/>
</dbReference>
<keyword evidence="3" id="KW-1185">Reference proteome</keyword>
<organism evidence="2 3">
    <name type="scientific">Mycena maculata</name>
    <dbReference type="NCBI Taxonomy" id="230809"/>
    <lineage>
        <taxon>Eukaryota</taxon>
        <taxon>Fungi</taxon>
        <taxon>Dikarya</taxon>
        <taxon>Basidiomycota</taxon>
        <taxon>Agaricomycotina</taxon>
        <taxon>Agaricomycetes</taxon>
        <taxon>Agaricomycetidae</taxon>
        <taxon>Agaricales</taxon>
        <taxon>Marasmiineae</taxon>
        <taxon>Mycenaceae</taxon>
        <taxon>Mycena</taxon>
    </lineage>
</organism>
<name>A0AAD7NQI1_9AGAR</name>
<evidence type="ECO:0000313" key="3">
    <source>
        <dbReference type="Proteomes" id="UP001215280"/>
    </source>
</evidence>
<comment type="caution">
    <text evidence="2">The sequence shown here is derived from an EMBL/GenBank/DDBJ whole genome shotgun (WGS) entry which is preliminary data.</text>
</comment>